<proteinExistence type="predicted"/>
<feature type="transmembrane region" description="Helical" evidence="5">
    <location>
        <begin position="518"/>
        <end position="540"/>
    </location>
</feature>
<feature type="transmembrane region" description="Helical" evidence="5">
    <location>
        <begin position="304"/>
        <end position="326"/>
    </location>
</feature>
<evidence type="ECO:0000256" key="5">
    <source>
        <dbReference type="SAM" id="Phobius"/>
    </source>
</evidence>
<feature type="transmembrane region" description="Helical" evidence="5">
    <location>
        <begin position="629"/>
        <end position="651"/>
    </location>
</feature>
<evidence type="ECO:0000256" key="1">
    <source>
        <dbReference type="ARBA" id="ARBA00004141"/>
    </source>
</evidence>
<sequence>MPEGGEGPLPSVRRQFYQHYLERFNAPFTGECRATGRCQDVVDTPFPPREADLCDAQRIQMLFHTLRYLLFQKRYQHSKYKRYFTDEEEELMELFPAHTDAVRDGLWQRQKQLSLSSLFLSTACVAGGDPVEMSLAQYFGPETGFHFAWMAFYRRFLLLLSLIGVVYDLAVPPLPQRRAALVVVMLLASVVFIKLWERRCAVFMMEHKLFYPVQTMITALCYTDEDEDQSGAHRTDIDAHMAEDALLLLLAAVDAVGGGGSDTVEALGERRRQFRGTLLPHPILQTRLTAQYPAWRRALLWQPLSALVIGLFIGVVALVMLCLLNLEGLAVAARPRGGGDDRGFFHMACLHRYAQPGHLFNKPAHPYLSLVPKLLSSVTMMASSALFQPLARQLTELENYAYRGAYTRALTLKRVAFEFCNSYGTLFLIAFVRRDLGELRDALAFLFYFSALVRLASATVLPFCFTHRGRFWGRLREASGRPRAPDANRYSETSRSALDERDENLASYEVYADVVEMLVQLGFILFFLAIFPLGVLLAYVSNYMEVVSDYFKLCYVVRRPIPRRGVAENRTYNTILKGFLLIALITNSYLLVFQFYDQPDGVATPTDSNQTGEGESTVRLLGQIHQLTSLVHATLMEHVGLLLSLFLFYHIPSVPYEVKLYQARAIYRHRRQLQPQEEVTEIKTKDA</sequence>
<evidence type="ECO:0000256" key="3">
    <source>
        <dbReference type="ARBA" id="ARBA00022989"/>
    </source>
</evidence>
<feature type="transmembrane region" description="Helical" evidence="5">
    <location>
        <begin position="445"/>
        <end position="466"/>
    </location>
</feature>
<accession>S9U161</accession>
<evidence type="ECO:0000256" key="4">
    <source>
        <dbReference type="ARBA" id="ARBA00023136"/>
    </source>
</evidence>
<keyword evidence="4 5" id="KW-0472">Membrane</keyword>
<evidence type="ECO:0000313" key="7">
    <source>
        <dbReference type="EMBL" id="EPY22623.1"/>
    </source>
</evidence>
<dbReference type="PANTHER" id="PTHR12308:SF73">
    <property type="entry name" value="ANOCTAMIN"/>
    <property type="match status" value="1"/>
</dbReference>
<reference evidence="7 8" key="1">
    <citation type="journal article" date="2013" name="PLoS ONE">
        <title>Predicting the Proteins of Angomonas deanei, Strigomonas culicis and Their Respective Endosymbionts Reveals New Aspects of the Trypanosomatidae Family.</title>
        <authorList>
            <person name="Motta M.C."/>
            <person name="Martins A.C."/>
            <person name="de Souza S.S."/>
            <person name="Catta-Preta C.M."/>
            <person name="Silva R."/>
            <person name="Klein C.C."/>
            <person name="de Almeida L.G."/>
            <person name="de Lima Cunha O."/>
            <person name="Ciapina L.P."/>
            <person name="Brocchi M."/>
            <person name="Colabardini A.C."/>
            <person name="de Araujo Lima B."/>
            <person name="Machado C.R."/>
            <person name="de Almeida Soares C.M."/>
            <person name="Probst C.M."/>
            <person name="de Menezes C.B."/>
            <person name="Thompson C.E."/>
            <person name="Bartholomeu D.C."/>
            <person name="Gradia D.F."/>
            <person name="Pavoni D.P."/>
            <person name="Grisard E.C."/>
            <person name="Fantinatti-Garboggini F."/>
            <person name="Marchini F.K."/>
            <person name="Rodrigues-Luiz G.F."/>
            <person name="Wagner G."/>
            <person name="Goldman G.H."/>
            <person name="Fietto J.L."/>
            <person name="Elias M.C."/>
            <person name="Goldman M.H."/>
            <person name="Sagot M.F."/>
            <person name="Pereira M."/>
            <person name="Stoco P.H."/>
            <person name="de Mendonca-Neto R.P."/>
            <person name="Teixeira S.M."/>
            <person name="Maciel T.E."/>
            <person name="de Oliveira Mendes T.A."/>
            <person name="Urmenyi T.P."/>
            <person name="de Souza W."/>
            <person name="Schenkman S."/>
            <person name="de Vasconcelos A.T."/>
        </authorList>
    </citation>
    <scope>NUCLEOTIDE SEQUENCE [LARGE SCALE GENOMIC DNA]</scope>
</reference>
<evidence type="ECO:0000256" key="2">
    <source>
        <dbReference type="ARBA" id="ARBA00022692"/>
    </source>
</evidence>
<comment type="subcellular location">
    <subcellularLocation>
        <location evidence="1">Membrane</location>
        <topology evidence="1">Multi-pass membrane protein</topology>
    </subcellularLocation>
</comment>
<dbReference type="OrthoDB" id="296386at2759"/>
<dbReference type="InterPro" id="IPR049452">
    <property type="entry name" value="Anoctamin_TM"/>
</dbReference>
<evidence type="ECO:0000259" key="6">
    <source>
        <dbReference type="Pfam" id="PF04547"/>
    </source>
</evidence>
<feature type="domain" description="Anoctamin transmembrane" evidence="6">
    <location>
        <begin position="136"/>
        <end position="664"/>
    </location>
</feature>
<protein>
    <recommendedName>
        <fullName evidence="6">Anoctamin transmembrane domain-containing protein</fullName>
    </recommendedName>
</protein>
<organism evidence="7 8">
    <name type="scientific">Strigomonas culicis</name>
    <dbReference type="NCBI Taxonomy" id="28005"/>
    <lineage>
        <taxon>Eukaryota</taxon>
        <taxon>Discoba</taxon>
        <taxon>Euglenozoa</taxon>
        <taxon>Kinetoplastea</taxon>
        <taxon>Metakinetoplastina</taxon>
        <taxon>Trypanosomatida</taxon>
        <taxon>Trypanosomatidae</taxon>
        <taxon>Strigomonadinae</taxon>
        <taxon>Strigomonas</taxon>
    </lineage>
</organism>
<dbReference type="GO" id="GO:0005254">
    <property type="term" value="F:chloride channel activity"/>
    <property type="evidence" value="ECO:0007669"/>
    <property type="project" value="TreeGrafter"/>
</dbReference>
<feature type="transmembrane region" description="Helical" evidence="5">
    <location>
        <begin position="575"/>
        <end position="596"/>
    </location>
</feature>
<evidence type="ECO:0000313" key="8">
    <source>
        <dbReference type="Proteomes" id="UP000015354"/>
    </source>
</evidence>
<gene>
    <name evidence="7" type="ORF">STCU_08202</name>
</gene>
<keyword evidence="8" id="KW-1185">Reference proteome</keyword>
<keyword evidence="3 5" id="KW-1133">Transmembrane helix</keyword>
<feature type="transmembrane region" description="Helical" evidence="5">
    <location>
        <begin position="156"/>
        <end position="173"/>
    </location>
</feature>
<comment type="caution">
    <text evidence="7">The sequence shown here is derived from an EMBL/GenBank/DDBJ whole genome shotgun (WGS) entry which is preliminary data.</text>
</comment>
<dbReference type="GO" id="GO:0016020">
    <property type="term" value="C:membrane"/>
    <property type="evidence" value="ECO:0007669"/>
    <property type="project" value="UniProtKB-SubCell"/>
</dbReference>
<feature type="transmembrane region" description="Helical" evidence="5">
    <location>
        <begin position="179"/>
        <end position="196"/>
    </location>
</feature>
<dbReference type="EMBL" id="ATMH01008202">
    <property type="protein sequence ID" value="EPY22623.1"/>
    <property type="molecule type" value="Genomic_DNA"/>
</dbReference>
<dbReference type="PANTHER" id="PTHR12308">
    <property type="entry name" value="ANOCTAMIN"/>
    <property type="match status" value="1"/>
</dbReference>
<name>S9U161_9TRYP</name>
<dbReference type="Pfam" id="PF04547">
    <property type="entry name" value="Anoctamin"/>
    <property type="match status" value="1"/>
</dbReference>
<keyword evidence="2 5" id="KW-0812">Transmembrane</keyword>
<dbReference type="InterPro" id="IPR007632">
    <property type="entry name" value="Anoctamin"/>
</dbReference>
<dbReference type="Proteomes" id="UP000015354">
    <property type="component" value="Unassembled WGS sequence"/>
</dbReference>
<dbReference type="AlphaFoldDB" id="S9U161"/>